<dbReference type="PROSITE" id="PS51273">
    <property type="entry name" value="GATASE_TYPE_1"/>
    <property type="match status" value="1"/>
</dbReference>
<evidence type="ECO:0000256" key="5">
    <source>
        <dbReference type="ARBA" id="ARBA00022755"/>
    </source>
</evidence>
<dbReference type="EMBL" id="NEXO01000036">
    <property type="protein sequence ID" value="PSO05238.1"/>
    <property type="molecule type" value="Genomic_DNA"/>
</dbReference>
<feature type="domain" description="Glutamine amidotransferase" evidence="8">
    <location>
        <begin position="15"/>
        <end position="190"/>
    </location>
</feature>
<protein>
    <recommendedName>
        <fullName evidence="8">Glutamine amidotransferase domain-containing protein</fullName>
    </recommendedName>
</protein>
<dbReference type="PANTHER" id="PTHR11922">
    <property type="entry name" value="GMP SYNTHASE-RELATED"/>
    <property type="match status" value="1"/>
</dbReference>
<evidence type="ECO:0000313" key="10">
    <source>
        <dbReference type="Proteomes" id="UP000241886"/>
    </source>
</evidence>
<keyword evidence="4" id="KW-0332">GMP biosynthesis</keyword>
<dbReference type="InterPro" id="IPR017926">
    <property type="entry name" value="GATASE"/>
</dbReference>
<keyword evidence="3" id="KW-0547">Nucleotide-binding</keyword>
<dbReference type="AlphaFoldDB" id="A0A2R6C2Z7"/>
<dbReference type="GO" id="GO:0003921">
    <property type="term" value="F:GMP synthase activity"/>
    <property type="evidence" value="ECO:0007669"/>
    <property type="project" value="TreeGrafter"/>
</dbReference>
<comment type="caution">
    <text evidence="9">The sequence shown here is derived from an EMBL/GenBank/DDBJ whole genome shotgun (WGS) entry which is preliminary data.</text>
</comment>
<dbReference type="PRINTS" id="PR00096">
    <property type="entry name" value="GATASE"/>
</dbReference>
<dbReference type="InterPro" id="IPR029062">
    <property type="entry name" value="Class_I_gatase-like"/>
</dbReference>
<comment type="function">
    <text evidence="1">Catalyzes the synthesis of GMP from XMP.</text>
</comment>
<keyword evidence="5" id="KW-0658">Purine biosynthesis</keyword>
<evidence type="ECO:0000256" key="7">
    <source>
        <dbReference type="ARBA" id="ARBA00022962"/>
    </source>
</evidence>
<evidence type="ECO:0000256" key="3">
    <source>
        <dbReference type="ARBA" id="ARBA00022741"/>
    </source>
</evidence>
<dbReference type="GO" id="GO:0005829">
    <property type="term" value="C:cytosol"/>
    <property type="evidence" value="ECO:0007669"/>
    <property type="project" value="TreeGrafter"/>
</dbReference>
<dbReference type="PRINTS" id="PR00097">
    <property type="entry name" value="ANTSNTHASEII"/>
</dbReference>
<keyword evidence="7" id="KW-0315">Glutamine amidotransferase</keyword>
<sequence length="194" mass="21436">MLLKVMGVVYVLGPGGQYNHLIARRVIELGFDVRLRPAHSPLEEMCDALAFIIGGGPGRLSLGESVSQNLLRVVQNGSVPVLGICYGHQFIAFALGGRVEVAKKPEFGPVEVEVVERDELFQNVPERFTAWLSHNDEVTALPPSFRALARSERSPFQAMAHQSAPIYGVLFHIEVEHTQYGREILSNFLRTSKG</sequence>
<name>A0A2R6C2Z7_9ARCH</name>
<evidence type="ECO:0000256" key="1">
    <source>
        <dbReference type="ARBA" id="ARBA00002332"/>
    </source>
</evidence>
<dbReference type="InterPro" id="IPR004739">
    <property type="entry name" value="GMP_synth_GATase"/>
</dbReference>
<evidence type="ECO:0000313" key="9">
    <source>
        <dbReference type="EMBL" id="PSO05238.1"/>
    </source>
</evidence>
<dbReference type="GO" id="GO:0005524">
    <property type="term" value="F:ATP binding"/>
    <property type="evidence" value="ECO:0007669"/>
    <property type="project" value="UniProtKB-KW"/>
</dbReference>
<gene>
    <name evidence="9" type="ORF">B9Q13_02385</name>
</gene>
<proteinExistence type="predicted"/>
<evidence type="ECO:0000256" key="6">
    <source>
        <dbReference type="ARBA" id="ARBA00022840"/>
    </source>
</evidence>
<dbReference type="NCBIfam" id="TIGR00888">
    <property type="entry name" value="guaA_Nterm"/>
    <property type="match status" value="1"/>
</dbReference>
<evidence type="ECO:0000256" key="4">
    <source>
        <dbReference type="ARBA" id="ARBA00022749"/>
    </source>
</evidence>
<keyword evidence="6" id="KW-0067">ATP-binding</keyword>
<dbReference type="SUPFAM" id="SSF52317">
    <property type="entry name" value="Class I glutamine amidotransferase-like"/>
    <property type="match status" value="1"/>
</dbReference>
<reference evidence="9 10" key="1">
    <citation type="submission" date="2017-04" db="EMBL/GenBank/DDBJ databases">
        <title>Novel microbial lineages endemic to geothermal iron-oxide mats fill important gaps in the evolutionary history of Archaea.</title>
        <authorList>
            <person name="Jay Z.J."/>
            <person name="Beam J.P."/>
            <person name="Dlakic M."/>
            <person name="Rusch D.B."/>
            <person name="Kozubal M.A."/>
            <person name="Inskeep W.P."/>
        </authorList>
    </citation>
    <scope>NUCLEOTIDE SEQUENCE [LARGE SCALE GENOMIC DNA]</scope>
    <source>
        <strain evidence="9">ECH_B_SAG-G16</strain>
    </source>
</reference>
<dbReference type="Gene3D" id="3.40.50.880">
    <property type="match status" value="1"/>
</dbReference>
<evidence type="ECO:0000256" key="2">
    <source>
        <dbReference type="ARBA" id="ARBA00022598"/>
    </source>
</evidence>
<dbReference type="Pfam" id="PF00117">
    <property type="entry name" value="GATase"/>
    <property type="match status" value="1"/>
</dbReference>
<dbReference type="Proteomes" id="UP000241886">
    <property type="component" value="Unassembled WGS sequence"/>
</dbReference>
<evidence type="ECO:0000259" key="8">
    <source>
        <dbReference type="Pfam" id="PF00117"/>
    </source>
</evidence>
<organism evidence="9 10">
    <name type="scientific">Candidatus Marsarchaeota G2 archaeon ECH_B_SAG-G16</name>
    <dbReference type="NCBI Taxonomy" id="1978167"/>
    <lineage>
        <taxon>Archaea</taxon>
        <taxon>Candidatus Marsarchaeota</taxon>
        <taxon>Candidatus Marsarchaeota group 2</taxon>
    </lineage>
</organism>
<keyword evidence="2" id="KW-0436">Ligase</keyword>
<dbReference type="PANTHER" id="PTHR11922:SF2">
    <property type="entry name" value="GMP SYNTHASE [GLUTAMINE-HYDROLYZING]"/>
    <property type="match status" value="1"/>
</dbReference>
<accession>A0A2R6C2Z7</accession>